<gene>
    <name evidence="10" type="ORF">A1O9_09491</name>
</gene>
<dbReference type="Pfam" id="PF03151">
    <property type="entry name" value="TPT"/>
    <property type="match status" value="1"/>
</dbReference>
<evidence type="ECO:0000256" key="2">
    <source>
        <dbReference type="ARBA" id="ARBA00004477"/>
    </source>
</evidence>
<feature type="transmembrane region" description="Helical" evidence="8">
    <location>
        <begin position="166"/>
        <end position="187"/>
    </location>
</feature>
<comment type="subunit">
    <text evidence="4">Homooligomer.</text>
</comment>
<accession>A0A072PFM0</accession>
<feature type="transmembrane region" description="Helical" evidence="8">
    <location>
        <begin position="137"/>
        <end position="154"/>
    </location>
</feature>
<feature type="transmembrane region" description="Helical" evidence="8">
    <location>
        <begin position="74"/>
        <end position="93"/>
    </location>
</feature>
<dbReference type="InterPro" id="IPR050186">
    <property type="entry name" value="TPT_transporter"/>
</dbReference>
<evidence type="ECO:0000256" key="3">
    <source>
        <dbReference type="ARBA" id="ARBA00010425"/>
    </source>
</evidence>
<dbReference type="EMBL" id="AMGV01000010">
    <property type="protein sequence ID" value="KEF54325.1"/>
    <property type="molecule type" value="Genomic_DNA"/>
</dbReference>
<evidence type="ECO:0000256" key="6">
    <source>
        <dbReference type="ARBA" id="ARBA00022989"/>
    </source>
</evidence>
<feature type="transmembrane region" description="Helical" evidence="8">
    <location>
        <begin position="105"/>
        <end position="125"/>
    </location>
</feature>
<keyword evidence="7 8" id="KW-0472">Membrane</keyword>
<comment type="function">
    <text evidence="1">Involved in the import of GDP-mannose from the cytoplasm into the Golgi lumen.</text>
</comment>
<dbReference type="OrthoDB" id="10261634at2759"/>
<evidence type="ECO:0000313" key="10">
    <source>
        <dbReference type="EMBL" id="KEF54325.1"/>
    </source>
</evidence>
<dbReference type="RefSeq" id="XP_013256915.1">
    <property type="nucleotide sequence ID" value="XM_013401461.1"/>
</dbReference>
<feature type="transmembrane region" description="Helical" evidence="8">
    <location>
        <begin position="36"/>
        <end position="54"/>
    </location>
</feature>
<dbReference type="VEuPathDB" id="FungiDB:A1O9_09491"/>
<evidence type="ECO:0000256" key="5">
    <source>
        <dbReference type="ARBA" id="ARBA00022692"/>
    </source>
</evidence>
<keyword evidence="6 8" id="KW-1133">Transmembrane helix</keyword>
<reference evidence="10 11" key="1">
    <citation type="submission" date="2013-03" db="EMBL/GenBank/DDBJ databases">
        <title>The Genome Sequence of Exophiala aquamarina CBS 119918.</title>
        <authorList>
            <consortium name="The Broad Institute Genomics Platform"/>
            <person name="Cuomo C."/>
            <person name="de Hoog S."/>
            <person name="Gorbushina A."/>
            <person name="Walker B."/>
            <person name="Young S.K."/>
            <person name="Zeng Q."/>
            <person name="Gargeya S."/>
            <person name="Fitzgerald M."/>
            <person name="Haas B."/>
            <person name="Abouelleil A."/>
            <person name="Allen A.W."/>
            <person name="Alvarado L."/>
            <person name="Arachchi H.M."/>
            <person name="Berlin A.M."/>
            <person name="Chapman S.B."/>
            <person name="Gainer-Dewar J."/>
            <person name="Goldberg J."/>
            <person name="Griggs A."/>
            <person name="Gujja S."/>
            <person name="Hansen M."/>
            <person name="Howarth C."/>
            <person name="Imamovic A."/>
            <person name="Ireland A."/>
            <person name="Larimer J."/>
            <person name="McCowan C."/>
            <person name="Murphy C."/>
            <person name="Pearson M."/>
            <person name="Poon T.W."/>
            <person name="Priest M."/>
            <person name="Roberts A."/>
            <person name="Saif S."/>
            <person name="Shea T."/>
            <person name="Sisk P."/>
            <person name="Sykes S."/>
            <person name="Wortman J."/>
            <person name="Nusbaum C."/>
            <person name="Birren B."/>
        </authorList>
    </citation>
    <scope>NUCLEOTIDE SEQUENCE [LARGE SCALE GENOMIC DNA]</scope>
    <source>
        <strain evidence="10 11">CBS 119918</strain>
    </source>
</reference>
<dbReference type="PANTHER" id="PTHR11132">
    <property type="entry name" value="SOLUTE CARRIER FAMILY 35"/>
    <property type="match status" value="1"/>
</dbReference>
<feature type="domain" description="Sugar phosphate transporter" evidence="9">
    <location>
        <begin position="6"/>
        <end position="292"/>
    </location>
</feature>
<proteinExistence type="inferred from homology"/>
<dbReference type="InterPro" id="IPR004853">
    <property type="entry name" value="Sugar_P_trans_dom"/>
</dbReference>
<comment type="subcellular location">
    <subcellularLocation>
        <location evidence="2">Endoplasmic reticulum membrane</location>
        <topology evidence="2">Multi-pass membrane protein</topology>
    </subcellularLocation>
</comment>
<evidence type="ECO:0000256" key="1">
    <source>
        <dbReference type="ARBA" id="ARBA00003420"/>
    </source>
</evidence>
<keyword evidence="11" id="KW-1185">Reference proteome</keyword>
<protein>
    <recommendedName>
        <fullName evidence="9">Sugar phosphate transporter domain-containing protein</fullName>
    </recommendedName>
</protein>
<dbReference type="GeneID" id="25284400"/>
<comment type="caution">
    <text evidence="10">The sequence shown here is derived from an EMBL/GenBank/DDBJ whole genome shotgun (WGS) entry which is preliminary data.</text>
</comment>
<evidence type="ECO:0000256" key="7">
    <source>
        <dbReference type="ARBA" id="ARBA00023136"/>
    </source>
</evidence>
<evidence type="ECO:0000259" key="9">
    <source>
        <dbReference type="Pfam" id="PF03151"/>
    </source>
</evidence>
<dbReference type="Proteomes" id="UP000027920">
    <property type="component" value="Unassembled WGS sequence"/>
</dbReference>
<name>A0A072PFM0_9EURO</name>
<dbReference type="GO" id="GO:0005789">
    <property type="term" value="C:endoplasmic reticulum membrane"/>
    <property type="evidence" value="ECO:0007669"/>
    <property type="project" value="UniProtKB-SubCell"/>
</dbReference>
<keyword evidence="5 8" id="KW-0812">Transmembrane</keyword>
<dbReference type="AlphaFoldDB" id="A0A072PFM0"/>
<organism evidence="10 11">
    <name type="scientific">Exophiala aquamarina CBS 119918</name>
    <dbReference type="NCBI Taxonomy" id="1182545"/>
    <lineage>
        <taxon>Eukaryota</taxon>
        <taxon>Fungi</taxon>
        <taxon>Dikarya</taxon>
        <taxon>Ascomycota</taxon>
        <taxon>Pezizomycotina</taxon>
        <taxon>Eurotiomycetes</taxon>
        <taxon>Chaetothyriomycetidae</taxon>
        <taxon>Chaetothyriales</taxon>
        <taxon>Herpotrichiellaceae</taxon>
        <taxon>Exophiala</taxon>
    </lineage>
</organism>
<dbReference type="HOGENOM" id="CLU_033641_3_0_1"/>
<evidence type="ECO:0000313" key="11">
    <source>
        <dbReference type="Proteomes" id="UP000027920"/>
    </source>
</evidence>
<comment type="similarity">
    <text evidence="3">Belongs to the TPT transporter family. SLC35D subfamily.</text>
</comment>
<evidence type="ECO:0000256" key="8">
    <source>
        <dbReference type="SAM" id="Phobius"/>
    </source>
</evidence>
<sequence length="352" mass="37821">MFNPALLTVTCYFFLNLVVTLTNKQLVSLISCPYLLTASHAFCTFVSTNVIALLQRHASDGQCQTKSTSTNLSLRTHAILVCFSLLYITNIAVSNLSLGLVSLSLHQTIRATAPAITVLLCVTLLRRPLTSYSTSTYLSLIPTTIGVILATTSPHPDNTTSPGPKASLSGIALTFLGAVLAVLKTVLTNTLQRRAGRLSVDLPSTTLIRYLSPYAVAQALLFALWTGEFQRLRSIISSLFTTSTEGRILATAATNVLAAATLNLASFEANRRCGPLAMAVAANLKQVLILLIGRHVGGDGWRVMTGALMTIVGGVWYSFAQRQTQKPSPDNGEMVMEKHGLHYVGRERLGGL</sequence>
<evidence type="ECO:0000256" key="4">
    <source>
        <dbReference type="ARBA" id="ARBA00011182"/>
    </source>
</evidence>